<dbReference type="Pfam" id="PF01636">
    <property type="entry name" value="APH"/>
    <property type="match status" value="1"/>
</dbReference>
<dbReference type="Proteomes" id="UP000253845">
    <property type="component" value="Unassembled WGS sequence"/>
</dbReference>
<proteinExistence type="predicted"/>
<feature type="domain" description="Aminoglycoside phosphotransferase" evidence="1">
    <location>
        <begin position="40"/>
        <end position="252"/>
    </location>
</feature>
<dbReference type="SUPFAM" id="SSF56112">
    <property type="entry name" value="Protein kinase-like (PK-like)"/>
    <property type="match status" value="1"/>
</dbReference>
<evidence type="ECO:0000313" key="4">
    <source>
        <dbReference type="Proteomes" id="UP000253845"/>
    </source>
</evidence>
<reference evidence="3 4" key="1">
    <citation type="submission" date="2018-07" db="EMBL/GenBank/DDBJ databases">
        <title>Section-level genome sequencing of Aspergillus section Nigri to investigate inter- and intra-species variation.</title>
        <authorList>
            <consortium name="DOE Joint Genome Institute"/>
            <person name="Vesth T.C."/>
            <person name="Nybo J.L."/>
            <person name="Theobald S."/>
            <person name="Frisvad J.C."/>
            <person name="Larsen T.O."/>
            <person name="Nielsen K.F."/>
            <person name="Hoof J.B."/>
            <person name="Brandl J."/>
            <person name="Salamov A."/>
            <person name="Riley R."/>
            <person name="Gladden J.M."/>
            <person name="Phatale P."/>
            <person name="Nielsen M.T."/>
            <person name="Lyhne E.K."/>
            <person name="Kogle M.E."/>
            <person name="Strasser K."/>
            <person name="McDonnell E."/>
            <person name="Barry K."/>
            <person name="Clum A."/>
            <person name="Chen C."/>
            <person name="Nolan M."/>
            <person name="Sandor L."/>
            <person name="Kuo A."/>
            <person name="Lipzen A."/>
            <person name="Hainaut M."/>
            <person name="Drula E."/>
            <person name="Tsang A."/>
            <person name="Magnuson J.K."/>
            <person name="Henrissat B."/>
            <person name="Wiebenga A."/>
            <person name="Simmons B.A."/>
            <person name="Makela M.R."/>
            <person name="De vries R.P."/>
            <person name="Grigoriev I.V."/>
            <person name="Mortensen U.H."/>
            <person name="Baker S.E."/>
            <person name="Andersen M.R."/>
        </authorList>
    </citation>
    <scope>NUCLEOTIDE SEQUENCE [LARGE SCALE GENOMIC DNA]</scope>
    <source>
        <strain evidence="3 4">ATCC 13496</strain>
    </source>
</reference>
<evidence type="ECO:0000259" key="2">
    <source>
        <dbReference type="Pfam" id="PF24968"/>
    </source>
</evidence>
<feature type="domain" description="DUF7770" evidence="2">
    <location>
        <begin position="294"/>
        <end position="447"/>
    </location>
</feature>
<sequence length="447" mass="50488">MGSGFRDDLLQSYSDAELIQHILSSPSPPSSFDVSLLSSRYIAKTTSVAEAEDTAKAMEVAHQLGIRGPSLQRMVINGPNAHYVMDRIEGTTLDNTWTTLGWFATIKLALQLRRFVRILRSVTSSTAGSLATGQCRSFYLEDRFGLPPRSAPSDFAEFFRFWANFRGMRQAMQVAKQGQKLSGTEYVPPTQGKFVLTHHDLAPRNLLVSPSGQLWLLDWELTGFYPIYFEYAGMLNFDMHSTWTVWDRLRWYLFTWIAVGSYKHEARVLENKMNSNYDTDDLELEHLQSPVSVIHLCGYKNEQNAGDDDGNPPTNHWAAFLQLSPNRSVRLDMSPGYGSDGQRGKIMVASKRYPLTNNASKTLAFRVNGIVSVQNIVDLINSKGRDRYKFTVEWEGCRFWVYTVTSDLEAAGIVPAGSAKATWDAVSLYWRHPTGSEPRPVKQGMFY</sequence>
<evidence type="ECO:0000259" key="1">
    <source>
        <dbReference type="Pfam" id="PF01636"/>
    </source>
</evidence>
<dbReference type="AlphaFoldDB" id="A0A370C4R2"/>
<evidence type="ECO:0000313" key="3">
    <source>
        <dbReference type="EMBL" id="RDH20883.1"/>
    </source>
</evidence>
<dbReference type="VEuPathDB" id="FungiDB:M747DRAFT_278838"/>
<dbReference type="InterPro" id="IPR011009">
    <property type="entry name" value="Kinase-like_dom_sf"/>
</dbReference>
<name>A0A370C4R2_ASPNG</name>
<dbReference type="Pfam" id="PF24968">
    <property type="entry name" value="DUF7770"/>
    <property type="match status" value="1"/>
</dbReference>
<gene>
    <name evidence="3" type="ORF">M747DRAFT_278838</name>
</gene>
<accession>A0A370C4R2</accession>
<dbReference type="EMBL" id="KZ851912">
    <property type="protein sequence ID" value="RDH20883.1"/>
    <property type="molecule type" value="Genomic_DNA"/>
</dbReference>
<dbReference type="InterPro" id="IPR002575">
    <property type="entry name" value="Aminoglycoside_PTrfase"/>
</dbReference>
<dbReference type="InterPro" id="IPR056672">
    <property type="entry name" value="DUF7770"/>
</dbReference>
<protein>
    <submittedName>
        <fullName evidence="3">Uncharacterized protein</fullName>
    </submittedName>
</protein>
<dbReference type="PANTHER" id="PTHR21310:SF39">
    <property type="entry name" value="AMINOGLYCOSIDE PHOSPHOTRANSFERASE DOMAIN-CONTAINING PROTEIN"/>
    <property type="match status" value="1"/>
</dbReference>
<dbReference type="Gene3D" id="3.90.1200.10">
    <property type="match status" value="1"/>
</dbReference>
<dbReference type="InterPro" id="IPR051678">
    <property type="entry name" value="AGP_Transferase"/>
</dbReference>
<dbReference type="PANTHER" id="PTHR21310">
    <property type="entry name" value="AMINOGLYCOSIDE PHOSPHOTRANSFERASE-RELATED-RELATED"/>
    <property type="match status" value="1"/>
</dbReference>
<organism evidence="3 4">
    <name type="scientific">Aspergillus niger ATCC 13496</name>
    <dbReference type="NCBI Taxonomy" id="1353008"/>
    <lineage>
        <taxon>Eukaryota</taxon>
        <taxon>Fungi</taxon>
        <taxon>Dikarya</taxon>
        <taxon>Ascomycota</taxon>
        <taxon>Pezizomycotina</taxon>
        <taxon>Eurotiomycetes</taxon>
        <taxon>Eurotiomycetidae</taxon>
        <taxon>Eurotiales</taxon>
        <taxon>Aspergillaceae</taxon>
        <taxon>Aspergillus</taxon>
        <taxon>Aspergillus subgen. Circumdati</taxon>
    </lineage>
</organism>